<reference evidence="1 2" key="1">
    <citation type="submission" date="2021-06" db="EMBL/GenBank/DDBJ databases">
        <title>Caerostris extrusa draft genome.</title>
        <authorList>
            <person name="Kono N."/>
            <person name="Arakawa K."/>
        </authorList>
    </citation>
    <scope>NUCLEOTIDE SEQUENCE [LARGE SCALE GENOMIC DNA]</scope>
</reference>
<dbReference type="EMBL" id="BPLR01015654">
    <property type="protein sequence ID" value="GIY77622.1"/>
    <property type="molecule type" value="Genomic_DNA"/>
</dbReference>
<name>A0AAV4W4K0_CAEEX</name>
<dbReference type="AlphaFoldDB" id="A0AAV4W4K0"/>
<dbReference type="Proteomes" id="UP001054945">
    <property type="component" value="Unassembled WGS sequence"/>
</dbReference>
<protein>
    <submittedName>
        <fullName evidence="1">Uncharacterized protein</fullName>
    </submittedName>
</protein>
<evidence type="ECO:0000313" key="2">
    <source>
        <dbReference type="Proteomes" id="UP001054945"/>
    </source>
</evidence>
<gene>
    <name evidence="1" type="ORF">CEXT_407881</name>
</gene>
<organism evidence="1 2">
    <name type="scientific">Caerostris extrusa</name>
    <name type="common">Bark spider</name>
    <name type="synonym">Caerostris bankana</name>
    <dbReference type="NCBI Taxonomy" id="172846"/>
    <lineage>
        <taxon>Eukaryota</taxon>
        <taxon>Metazoa</taxon>
        <taxon>Ecdysozoa</taxon>
        <taxon>Arthropoda</taxon>
        <taxon>Chelicerata</taxon>
        <taxon>Arachnida</taxon>
        <taxon>Araneae</taxon>
        <taxon>Araneomorphae</taxon>
        <taxon>Entelegynae</taxon>
        <taxon>Araneoidea</taxon>
        <taxon>Araneidae</taxon>
        <taxon>Caerostris</taxon>
    </lineage>
</organism>
<comment type="caution">
    <text evidence="1">The sequence shown here is derived from an EMBL/GenBank/DDBJ whole genome shotgun (WGS) entry which is preliminary data.</text>
</comment>
<keyword evidence="2" id="KW-1185">Reference proteome</keyword>
<accession>A0AAV4W4K0</accession>
<evidence type="ECO:0000313" key="1">
    <source>
        <dbReference type="EMBL" id="GIY77622.1"/>
    </source>
</evidence>
<proteinExistence type="predicted"/>
<sequence length="161" mass="18193">MGIKYIFPFLLEAQNHVLIVPSSETERLISLSKPLCVLSNSGFFRVSKIHQIPISAEERLEKQALVQKQPFNVVCNILQLRQSLGNLLGAQKRENTFESSFVSRHREDGIRIDPPLGKINCNRFDSISVEIAERMNIIGACKSLLCCWDITAGFHCYVRGC</sequence>